<reference evidence="2 3" key="1">
    <citation type="journal article" date="2016" name="Mol. Biol. Evol.">
        <title>Comparative Genomics of Early-Diverging Mushroom-Forming Fungi Provides Insights into the Origins of Lignocellulose Decay Capabilities.</title>
        <authorList>
            <person name="Nagy L.G."/>
            <person name="Riley R."/>
            <person name="Tritt A."/>
            <person name="Adam C."/>
            <person name="Daum C."/>
            <person name="Floudas D."/>
            <person name="Sun H."/>
            <person name="Yadav J.S."/>
            <person name="Pangilinan J."/>
            <person name="Larsson K.H."/>
            <person name="Matsuura K."/>
            <person name="Barry K."/>
            <person name="Labutti K."/>
            <person name="Kuo R."/>
            <person name="Ohm R.A."/>
            <person name="Bhattacharya S.S."/>
            <person name="Shirouzu T."/>
            <person name="Yoshinaga Y."/>
            <person name="Martin F.M."/>
            <person name="Grigoriev I.V."/>
            <person name="Hibbett D.S."/>
        </authorList>
    </citation>
    <scope>NUCLEOTIDE SEQUENCE [LARGE SCALE GENOMIC DNA]</scope>
    <source>
        <strain evidence="2 3">HHB9708</strain>
    </source>
</reference>
<feature type="compositionally biased region" description="Polar residues" evidence="1">
    <location>
        <begin position="57"/>
        <end position="67"/>
    </location>
</feature>
<protein>
    <submittedName>
        <fullName evidence="2">Uncharacterized protein</fullName>
    </submittedName>
</protein>
<evidence type="ECO:0000313" key="3">
    <source>
        <dbReference type="Proteomes" id="UP000076722"/>
    </source>
</evidence>
<gene>
    <name evidence="2" type="ORF">SISNIDRAFT_542823</name>
</gene>
<accession>A0A164MDY6</accession>
<proteinExistence type="predicted"/>
<sequence length="140" mass="14629">MASTKLAITSVVAKLLPDVGVELDDLSIGPRSSSVRTASESVSKQPEPRTEPLTPQLEPNLNLNRTAGSVRFGPGSDALTDRTPASLVLPSDEEDDSRAFPSAAGGSTGVEFQGPVHVTGRIGQPDRSRDWTAVAGCLSF</sequence>
<evidence type="ECO:0000256" key="1">
    <source>
        <dbReference type="SAM" id="MobiDB-lite"/>
    </source>
</evidence>
<feature type="region of interest" description="Disordered" evidence="1">
    <location>
        <begin position="24"/>
        <end position="126"/>
    </location>
</feature>
<organism evidence="2 3">
    <name type="scientific">Sistotremastrum niveocremeum HHB9708</name>
    <dbReference type="NCBI Taxonomy" id="1314777"/>
    <lineage>
        <taxon>Eukaryota</taxon>
        <taxon>Fungi</taxon>
        <taxon>Dikarya</taxon>
        <taxon>Basidiomycota</taxon>
        <taxon>Agaricomycotina</taxon>
        <taxon>Agaricomycetes</taxon>
        <taxon>Sistotremastrales</taxon>
        <taxon>Sistotremastraceae</taxon>
        <taxon>Sertulicium</taxon>
        <taxon>Sertulicium niveocremeum</taxon>
    </lineage>
</organism>
<evidence type="ECO:0000313" key="2">
    <source>
        <dbReference type="EMBL" id="KZS86619.1"/>
    </source>
</evidence>
<dbReference type="Proteomes" id="UP000076722">
    <property type="component" value="Unassembled WGS sequence"/>
</dbReference>
<keyword evidence="3" id="KW-1185">Reference proteome</keyword>
<name>A0A164MDY6_9AGAM</name>
<dbReference type="EMBL" id="KV419479">
    <property type="protein sequence ID" value="KZS86619.1"/>
    <property type="molecule type" value="Genomic_DNA"/>
</dbReference>
<feature type="compositionally biased region" description="Low complexity" evidence="1">
    <location>
        <begin position="31"/>
        <end position="43"/>
    </location>
</feature>
<dbReference type="AlphaFoldDB" id="A0A164MDY6"/>